<sequence length="288" mass="32917">MKNKKLLIISDLDGTLLNNESKLSYQTIKVIKLLNKLGHLFCIATGRPSRASIDIYNELGLNTVMANLNGSYIWHPRDRFFKAINLSFSKDLVKNLLHKTSIIKLVDNFIVENNEGTYVMNKPVSSREHDELLQCFHIDGKDNCTFGQDKILNLRQDPNTILLQVKNPHNIDEVVFQLKECFSTFVVRKWSLPVSGNIIEVNTVYANKGNALDYLSSYYGIPKEFVVTFGDGENDIEMLQKSRFGYAMKNAISSAKLLARYITKYNNNDHGVAFELYHKIIKRSLKNS</sequence>
<reference evidence="2 3" key="1">
    <citation type="journal article" date="2011" name="PLoS ONE">
        <title>Core proteome of the minimal cell: comparative proteomics of three mollicute species.</title>
        <authorList>
            <person name="Fisunov G.Y."/>
            <person name="Alexeev D.G."/>
            <person name="Bazaleev N.A."/>
            <person name="Ladygina V.G."/>
            <person name="Galyamina M.A."/>
            <person name="Kondratov I.G."/>
            <person name="Zhukova N.A."/>
            <person name="Serebryakova M.V."/>
            <person name="Demina I.A."/>
            <person name="Govorun V.M."/>
        </authorList>
    </citation>
    <scope>NUCLEOTIDE SEQUENCE [LARGE SCALE GENOMIC DNA]</scope>
    <source>
        <strain evidence="2 3">S6</strain>
    </source>
</reference>
<gene>
    <name evidence="2" type="ORF">GCW_03120</name>
</gene>
<dbReference type="SFLD" id="SFLDG01140">
    <property type="entry name" value="C2.B:_Phosphomannomutase_and_P"/>
    <property type="match status" value="1"/>
</dbReference>
<dbReference type="NCBIfam" id="TIGR00099">
    <property type="entry name" value="Cof-subfamily"/>
    <property type="match status" value="1"/>
</dbReference>
<dbReference type="Gene3D" id="3.40.50.1000">
    <property type="entry name" value="HAD superfamily/HAD-like"/>
    <property type="match status" value="1"/>
</dbReference>
<dbReference type="GO" id="GO:0016791">
    <property type="term" value="F:phosphatase activity"/>
    <property type="evidence" value="ECO:0007669"/>
    <property type="project" value="UniProtKB-ARBA"/>
</dbReference>
<protein>
    <submittedName>
        <fullName evidence="2">Haloacid dehalogenase</fullName>
    </submittedName>
</protein>
<dbReference type="PANTHER" id="PTHR10000">
    <property type="entry name" value="PHOSPHOSERINE PHOSPHATASE"/>
    <property type="match status" value="1"/>
</dbReference>
<dbReference type="Gene3D" id="3.30.1240.10">
    <property type="match status" value="1"/>
</dbReference>
<dbReference type="GO" id="GO:0005829">
    <property type="term" value="C:cytosol"/>
    <property type="evidence" value="ECO:0007669"/>
    <property type="project" value="TreeGrafter"/>
</dbReference>
<dbReference type="PROSITE" id="PS01228">
    <property type="entry name" value="COF_1"/>
    <property type="match status" value="1"/>
</dbReference>
<accession>A0A0F6CL37</accession>
<dbReference type="RefSeq" id="WP_011884794.1">
    <property type="nucleotide sequence ID" value="NC_023030.2"/>
</dbReference>
<dbReference type="NCBIfam" id="TIGR01484">
    <property type="entry name" value="HAD-SF-IIB"/>
    <property type="match status" value="1"/>
</dbReference>
<comment type="similarity">
    <text evidence="1">Belongs to the HAD-like hydrolase superfamily. Cof family.</text>
</comment>
<dbReference type="InterPro" id="IPR036412">
    <property type="entry name" value="HAD-like_sf"/>
</dbReference>
<dbReference type="eggNOG" id="COG0561">
    <property type="taxonomic scope" value="Bacteria"/>
</dbReference>
<name>A0A0F6CL37_MYCGL</name>
<dbReference type="Proteomes" id="UP000018735">
    <property type="component" value="Chromosome"/>
</dbReference>
<dbReference type="AlphaFoldDB" id="A0A0F6CL37"/>
<dbReference type="InterPro" id="IPR023214">
    <property type="entry name" value="HAD_sf"/>
</dbReference>
<dbReference type="HOGENOM" id="CLU_044146_1_1_14"/>
<dbReference type="GO" id="GO:0000287">
    <property type="term" value="F:magnesium ion binding"/>
    <property type="evidence" value="ECO:0007669"/>
    <property type="project" value="TreeGrafter"/>
</dbReference>
<dbReference type="EMBL" id="CP006916">
    <property type="protein sequence ID" value="AHB99809.1"/>
    <property type="molecule type" value="Genomic_DNA"/>
</dbReference>
<organism evidence="2 3">
    <name type="scientific">Mycoplasmoides gallisepticum S6</name>
    <dbReference type="NCBI Taxonomy" id="1006581"/>
    <lineage>
        <taxon>Bacteria</taxon>
        <taxon>Bacillati</taxon>
        <taxon>Mycoplasmatota</taxon>
        <taxon>Mycoplasmoidales</taxon>
        <taxon>Mycoplasmoidaceae</taxon>
        <taxon>Mycoplasmoides</taxon>
    </lineage>
</organism>
<evidence type="ECO:0000313" key="3">
    <source>
        <dbReference type="Proteomes" id="UP000018735"/>
    </source>
</evidence>
<dbReference type="CDD" id="cd07516">
    <property type="entry name" value="HAD_Pase"/>
    <property type="match status" value="1"/>
</dbReference>
<dbReference type="SUPFAM" id="SSF56784">
    <property type="entry name" value="HAD-like"/>
    <property type="match status" value="1"/>
</dbReference>
<dbReference type="InterPro" id="IPR000150">
    <property type="entry name" value="Cof"/>
</dbReference>
<evidence type="ECO:0000313" key="2">
    <source>
        <dbReference type="EMBL" id="AHB99809.1"/>
    </source>
</evidence>
<evidence type="ECO:0000256" key="1">
    <source>
        <dbReference type="ARBA" id="ARBA00034778"/>
    </source>
</evidence>
<dbReference type="SFLD" id="SFLDS00003">
    <property type="entry name" value="Haloacid_Dehalogenase"/>
    <property type="match status" value="1"/>
</dbReference>
<dbReference type="Pfam" id="PF08282">
    <property type="entry name" value="Hydrolase_3"/>
    <property type="match status" value="1"/>
</dbReference>
<proteinExistence type="inferred from homology"/>
<dbReference type="KEGG" id="mgz:GCW_03120"/>
<dbReference type="PANTHER" id="PTHR10000:SF23">
    <property type="entry name" value="5-AMINO-6-(5-PHOSPHO-D-RIBITYLAMINO)URACIL PHOSPHATASE YITU"/>
    <property type="match status" value="1"/>
</dbReference>
<dbReference type="InterPro" id="IPR006379">
    <property type="entry name" value="HAD-SF_hydro_IIB"/>
</dbReference>